<reference evidence="8 9" key="2">
    <citation type="submission" date="2018-11" db="EMBL/GenBank/DDBJ databases">
        <authorList>
            <consortium name="Pathogen Informatics"/>
        </authorList>
    </citation>
    <scope>NUCLEOTIDE SEQUENCE [LARGE SCALE GENOMIC DNA]</scope>
    <source>
        <strain evidence="8 9">Egypt</strain>
    </source>
</reference>
<comment type="pathway">
    <text evidence="1">Amino-acid degradation.</text>
</comment>
<dbReference type="SUPFAM" id="SSF51556">
    <property type="entry name" value="Metallo-dependent hydrolases"/>
    <property type="match status" value="1"/>
</dbReference>
<dbReference type="EMBL" id="UZAN01067970">
    <property type="protein sequence ID" value="VDP94487.1"/>
    <property type="molecule type" value="Genomic_DNA"/>
</dbReference>
<keyword evidence="6" id="KW-0862">Zinc</keyword>
<dbReference type="EC" id="3.5.2.7" evidence="2"/>
<evidence type="ECO:0000256" key="5">
    <source>
        <dbReference type="ARBA" id="ARBA00022808"/>
    </source>
</evidence>
<dbReference type="PANTHER" id="PTHR42752">
    <property type="entry name" value="IMIDAZOLONEPROPIONASE"/>
    <property type="match status" value="1"/>
</dbReference>
<evidence type="ECO:0000256" key="1">
    <source>
        <dbReference type="ARBA" id="ARBA00005023"/>
    </source>
</evidence>
<reference evidence="10" key="1">
    <citation type="submission" date="2016-06" db="UniProtKB">
        <authorList>
            <consortium name="WormBaseParasite"/>
        </authorList>
    </citation>
    <scope>IDENTIFICATION</scope>
</reference>
<keyword evidence="5" id="KW-0369">Histidine metabolism</keyword>
<evidence type="ECO:0000256" key="7">
    <source>
        <dbReference type="ARBA" id="ARBA00023004"/>
    </source>
</evidence>
<evidence type="ECO:0000256" key="2">
    <source>
        <dbReference type="ARBA" id="ARBA00012864"/>
    </source>
</evidence>
<name>A0A183BDB3_9TREM</name>
<evidence type="ECO:0000256" key="3">
    <source>
        <dbReference type="ARBA" id="ARBA00022723"/>
    </source>
</evidence>
<dbReference type="AlphaFoldDB" id="A0A183BDB3"/>
<evidence type="ECO:0000313" key="8">
    <source>
        <dbReference type="EMBL" id="VDP94487.1"/>
    </source>
</evidence>
<dbReference type="InterPro" id="IPR011059">
    <property type="entry name" value="Metal-dep_hydrolase_composite"/>
</dbReference>
<accession>A0A183BDB3</accession>
<protein>
    <recommendedName>
        <fullName evidence="2">imidazolonepropionase</fullName>
        <ecNumber evidence="2">3.5.2.7</ecNumber>
    </recommendedName>
</protein>
<keyword evidence="4" id="KW-0378">Hydrolase</keyword>
<keyword evidence="3" id="KW-0479">Metal-binding</keyword>
<proteinExistence type="predicted"/>
<evidence type="ECO:0000313" key="10">
    <source>
        <dbReference type="WBParaSite" id="ECPE_0001724201-mRNA-1"/>
    </source>
</evidence>
<dbReference type="OrthoDB" id="194468at2759"/>
<dbReference type="GO" id="GO:0050480">
    <property type="term" value="F:imidazolonepropionase activity"/>
    <property type="evidence" value="ECO:0007669"/>
    <property type="project" value="UniProtKB-EC"/>
</dbReference>
<evidence type="ECO:0000313" key="9">
    <source>
        <dbReference type="Proteomes" id="UP000272942"/>
    </source>
</evidence>
<gene>
    <name evidence="8" type="ORF">ECPE_LOCUS17198</name>
</gene>
<evidence type="ECO:0000256" key="4">
    <source>
        <dbReference type="ARBA" id="ARBA00022801"/>
    </source>
</evidence>
<keyword evidence="9" id="KW-1185">Reference proteome</keyword>
<sequence>PNLVTSIDCKGGCVIPGFVDAHTHPAWAGDRLHEFTLKVSTSCFLIGVKAKRSTVWLTKRQDKGTTTLECKTGYGLHWPAEEKLLRVLNRAKAELPVDVSITFLSAHSGNGLESIHGMHPHRTDPKVKTIDGKRGSSCVFDLDQSMRILEAGKSIGLNINFHADELSPLGGAEVSQHIKEQHFDDPYNVYCFASIKYGSLIRPGSILVCSTSS</sequence>
<dbReference type="InterPro" id="IPR032466">
    <property type="entry name" value="Metal_Hydrolase"/>
</dbReference>
<dbReference type="Proteomes" id="UP000272942">
    <property type="component" value="Unassembled WGS sequence"/>
</dbReference>
<dbReference type="InterPro" id="IPR005920">
    <property type="entry name" value="HutI"/>
</dbReference>
<keyword evidence="7" id="KW-0408">Iron</keyword>
<dbReference type="WBParaSite" id="ECPE_0001724201-mRNA-1">
    <property type="protein sequence ID" value="ECPE_0001724201-mRNA-1"/>
    <property type="gene ID" value="ECPE_0001724201"/>
</dbReference>
<dbReference type="GO" id="GO:0005737">
    <property type="term" value="C:cytoplasm"/>
    <property type="evidence" value="ECO:0007669"/>
    <property type="project" value="InterPro"/>
</dbReference>
<dbReference type="Gene3D" id="2.30.40.10">
    <property type="entry name" value="Urease, subunit C, domain 1"/>
    <property type="match status" value="1"/>
</dbReference>
<dbReference type="Gene3D" id="3.20.20.140">
    <property type="entry name" value="Metal-dependent hydrolases"/>
    <property type="match status" value="1"/>
</dbReference>
<evidence type="ECO:0000256" key="6">
    <source>
        <dbReference type="ARBA" id="ARBA00022833"/>
    </source>
</evidence>
<dbReference type="GO" id="GO:0046872">
    <property type="term" value="F:metal ion binding"/>
    <property type="evidence" value="ECO:0007669"/>
    <property type="project" value="UniProtKB-KW"/>
</dbReference>
<dbReference type="PANTHER" id="PTHR42752:SF1">
    <property type="entry name" value="IMIDAZOLONEPROPIONASE-RELATED"/>
    <property type="match status" value="1"/>
</dbReference>
<organism evidence="10">
    <name type="scientific">Echinostoma caproni</name>
    <dbReference type="NCBI Taxonomy" id="27848"/>
    <lineage>
        <taxon>Eukaryota</taxon>
        <taxon>Metazoa</taxon>
        <taxon>Spiralia</taxon>
        <taxon>Lophotrochozoa</taxon>
        <taxon>Platyhelminthes</taxon>
        <taxon>Trematoda</taxon>
        <taxon>Digenea</taxon>
        <taxon>Plagiorchiida</taxon>
        <taxon>Echinostomata</taxon>
        <taxon>Echinostomatoidea</taxon>
        <taxon>Echinostomatidae</taxon>
        <taxon>Echinostoma</taxon>
    </lineage>
</organism>
<dbReference type="GO" id="GO:0019556">
    <property type="term" value="P:L-histidine catabolic process to glutamate and formamide"/>
    <property type="evidence" value="ECO:0007669"/>
    <property type="project" value="InterPro"/>
</dbReference>